<gene>
    <name evidence="16" type="ORF">PQQ63_16695</name>
</gene>
<dbReference type="InterPro" id="IPR024973">
    <property type="entry name" value="ESPR"/>
</dbReference>
<dbReference type="SUPFAM" id="SSF101967">
    <property type="entry name" value="Adhesin YadA, collagen-binding domain"/>
    <property type="match status" value="3"/>
</dbReference>
<keyword evidence="9 11" id="KW-0472">Membrane</keyword>
<feature type="transmembrane region" description="Helical" evidence="11">
    <location>
        <begin position="35"/>
        <end position="54"/>
    </location>
</feature>
<feature type="domain" description="Trimeric autotransporter adhesin YadA-like stalk" evidence="14">
    <location>
        <begin position="253"/>
        <end position="273"/>
    </location>
</feature>
<evidence type="ECO:0000256" key="4">
    <source>
        <dbReference type="ARBA" id="ARBA00022448"/>
    </source>
</evidence>
<reference evidence="16 17" key="1">
    <citation type="journal article" date="2024" name="Chem. Sci.">
        <title>Discovery of megapolipeptins by genome mining of a Burkholderiales bacteria collection.</title>
        <authorList>
            <person name="Paulo B.S."/>
            <person name="Recchia M.J.J."/>
            <person name="Lee S."/>
            <person name="Fergusson C.H."/>
            <person name="Romanowski S.B."/>
            <person name="Hernandez A."/>
            <person name="Krull N."/>
            <person name="Liu D.Y."/>
            <person name="Cavanagh H."/>
            <person name="Bos A."/>
            <person name="Gray C.A."/>
            <person name="Murphy B.T."/>
            <person name="Linington R.G."/>
            <person name="Eustaquio A.S."/>
        </authorList>
    </citation>
    <scope>NUCLEOTIDE SEQUENCE [LARGE SCALE GENOMIC DNA]</scope>
    <source>
        <strain evidence="16 17">RL17-338-BIC-A</strain>
    </source>
</reference>
<dbReference type="CDD" id="cd12820">
    <property type="entry name" value="LbR_YadA-like"/>
    <property type="match status" value="1"/>
</dbReference>
<keyword evidence="5" id="KW-1134">Transmembrane beta strand</keyword>
<dbReference type="SUPFAM" id="SSF54523">
    <property type="entry name" value="Pili subunits"/>
    <property type="match status" value="1"/>
</dbReference>
<evidence type="ECO:0000313" key="16">
    <source>
        <dbReference type="EMBL" id="MFM0638337.1"/>
    </source>
</evidence>
<keyword evidence="4" id="KW-0813">Transport</keyword>
<dbReference type="InterPro" id="IPR008640">
    <property type="entry name" value="Adhesin_Head_dom"/>
</dbReference>
<feature type="domain" description="Trimeric autotransporter adhesin YadA-like C-terminal membrane anchor" evidence="12">
    <location>
        <begin position="439"/>
        <end position="497"/>
    </location>
</feature>
<comment type="subcellular location">
    <subcellularLocation>
        <location evidence="2">Cell outer membrane</location>
    </subcellularLocation>
    <subcellularLocation>
        <location evidence="1">Cell surface</location>
    </subcellularLocation>
</comment>
<evidence type="ECO:0000256" key="9">
    <source>
        <dbReference type="ARBA" id="ARBA00023136"/>
    </source>
</evidence>
<dbReference type="EMBL" id="JAQQCF010000013">
    <property type="protein sequence ID" value="MFM0638337.1"/>
    <property type="molecule type" value="Genomic_DNA"/>
</dbReference>
<dbReference type="Proteomes" id="UP001629432">
    <property type="component" value="Unassembled WGS sequence"/>
</dbReference>
<evidence type="ECO:0000259" key="12">
    <source>
        <dbReference type="Pfam" id="PF03895"/>
    </source>
</evidence>
<evidence type="ECO:0000256" key="7">
    <source>
        <dbReference type="ARBA" id="ARBA00022729"/>
    </source>
</evidence>
<dbReference type="Gene3D" id="1.20.5.170">
    <property type="match status" value="1"/>
</dbReference>
<evidence type="ECO:0000256" key="11">
    <source>
        <dbReference type="SAM" id="Phobius"/>
    </source>
</evidence>
<dbReference type="Pfam" id="PF05658">
    <property type="entry name" value="YadA_head"/>
    <property type="match status" value="3"/>
</dbReference>
<evidence type="ECO:0000256" key="8">
    <source>
        <dbReference type="ARBA" id="ARBA00022927"/>
    </source>
</evidence>
<evidence type="ECO:0000256" key="10">
    <source>
        <dbReference type="ARBA" id="ARBA00023237"/>
    </source>
</evidence>
<dbReference type="InterPro" id="IPR045584">
    <property type="entry name" value="Pilin-like"/>
</dbReference>
<dbReference type="Gene3D" id="2.60.40.4050">
    <property type="match status" value="1"/>
</dbReference>
<evidence type="ECO:0000259" key="15">
    <source>
        <dbReference type="Pfam" id="PF13018"/>
    </source>
</evidence>
<feature type="domain" description="Trimeric autotransporter adhesin YadA-like head" evidence="13">
    <location>
        <begin position="158"/>
        <end position="181"/>
    </location>
</feature>
<feature type="domain" description="Trimeric autotransporter adhesin YadA-like head" evidence="13">
    <location>
        <begin position="210"/>
        <end position="235"/>
    </location>
</feature>
<comment type="caution">
    <text evidence="16">The sequence shown here is derived from an EMBL/GenBank/DDBJ whole genome shotgun (WGS) entry which is preliminary data.</text>
</comment>
<dbReference type="InterPro" id="IPR005594">
    <property type="entry name" value="YadA_C"/>
</dbReference>
<evidence type="ECO:0000256" key="2">
    <source>
        <dbReference type="ARBA" id="ARBA00004442"/>
    </source>
</evidence>
<feature type="domain" description="Trimeric autotransporter adhesin YadA-like head" evidence="13">
    <location>
        <begin position="114"/>
        <end position="140"/>
    </location>
</feature>
<feature type="domain" description="Trimeric autotransporter adhesin YadA-like stalk" evidence="14">
    <location>
        <begin position="313"/>
        <end position="342"/>
    </location>
</feature>
<proteinExistence type="inferred from homology"/>
<keyword evidence="8" id="KW-0653">Protein transport</keyword>
<feature type="domain" description="ESPR" evidence="15">
    <location>
        <begin position="1"/>
        <end position="47"/>
    </location>
</feature>
<dbReference type="Gene3D" id="3.30.1300.30">
    <property type="entry name" value="GSPII I/J protein-like"/>
    <property type="match status" value="1"/>
</dbReference>
<keyword evidence="11" id="KW-1133">Transmembrane helix</keyword>
<evidence type="ECO:0000256" key="3">
    <source>
        <dbReference type="ARBA" id="ARBA00005848"/>
    </source>
</evidence>
<evidence type="ECO:0000256" key="6">
    <source>
        <dbReference type="ARBA" id="ARBA00022692"/>
    </source>
</evidence>
<dbReference type="Pfam" id="PF13018">
    <property type="entry name" value="ESPR"/>
    <property type="match status" value="1"/>
</dbReference>
<comment type="similarity">
    <text evidence="3">Belongs to the autotransporter-2 (AT-2) (TC 1.B.40) family.</text>
</comment>
<protein>
    <submittedName>
        <fullName evidence="16">YadA-like family protein</fullName>
    </submittedName>
</protein>
<sequence>MNTTYRVIWSAVTSTWSAVSELAKGRRKGVSRRPLAILIASGAAAASFGMAGVAHADTSATTIDGDAVNTARLDDEQAPGTVARSLTTLSASISDTAPYFKVNGKNDGTDDAIASGDGAIAIGTSANAKFANGVAIGSGAGALYPNAVAVGSNAAASQEGVAVGHGAKAENVNSIAVGSGAQANLHSVAIGAGSVAISSATAVGEGALAGNTNTLALGAGAQVMGVNSVALGANSGTARANVVTVGAPGAERQIVNVADGTNDTDAVNVRQLKLAGLVGDDGATLDALVYDAGSNRTSVTLGGIGAASAVALTNVAAGRIAADSTDAVNGSQLFQLSSRVDALEGVPGNIGPSPGAEDNQQIAPGRLDAGSQTVTNVAAGIADTDAANVGQVNSAVASGVQQANAYTDSRINGLRSDLDGYRKDANAGSASAMAMANLPQAVLAGEKVVSIAGGTFGGQSAMAVGLSTATQKWMVKGSVTTNTRGSVGAGAGVGYRW</sequence>
<evidence type="ECO:0000256" key="1">
    <source>
        <dbReference type="ARBA" id="ARBA00004241"/>
    </source>
</evidence>
<evidence type="ECO:0000256" key="5">
    <source>
        <dbReference type="ARBA" id="ARBA00022452"/>
    </source>
</evidence>
<evidence type="ECO:0000259" key="13">
    <source>
        <dbReference type="Pfam" id="PF05658"/>
    </source>
</evidence>
<organism evidence="16 17">
    <name type="scientific">Paraburkholderia metrosideri</name>
    <dbReference type="NCBI Taxonomy" id="580937"/>
    <lineage>
        <taxon>Bacteria</taxon>
        <taxon>Pseudomonadati</taxon>
        <taxon>Pseudomonadota</taxon>
        <taxon>Betaproteobacteria</taxon>
        <taxon>Burkholderiales</taxon>
        <taxon>Burkholderiaceae</taxon>
        <taxon>Paraburkholderia</taxon>
    </lineage>
</organism>
<dbReference type="InterPro" id="IPR008635">
    <property type="entry name" value="Coiled_stalk_dom"/>
</dbReference>
<accession>A0ABW9DTK7</accession>
<dbReference type="Gene3D" id="2.150.10.10">
    <property type="entry name" value="Serralysin-like metalloprotease, C-terminal"/>
    <property type="match status" value="1"/>
</dbReference>
<keyword evidence="7" id="KW-0732">Signal</keyword>
<dbReference type="Gene3D" id="1.20.5.2280">
    <property type="match status" value="1"/>
</dbReference>
<dbReference type="Pfam" id="PF03895">
    <property type="entry name" value="YadA_anchor"/>
    <property type="match status" value="1"/>
</dbReference>
<name>A0ABW9DTK7_9BURK</name>
<evidence type="ECO:0000259" key="14">
    <source>
        <dbReference type="Pfam" id="PF05662"/>
    </source>
</evidence>
<keyword evidence="6 11" id="KW-0812">Transmembrane</keyword>
<dbReference type="RefSeq" id="WP_408337218.1">
    <property type="nucleotide sequence ID" value="NZ_JAQQCF010000013.1"/>
</dbReference>
<feature type="domain" description="Trimeric autotransporter adhesin YadA-like stalk" evidence="14">
    <location>
        <begin position="374"/>
        <end position="409"/>
    </location>
</feature>
<evidence type="ECO:0000313" key="17">
    <source>
        <dbReference type="Proteomes" id="UP001629432"/>
    </source>
</evidence>
<keyword evidence="10" id="KW-0998">Cell outer membrane</keyword>
<dbReference type="InterPro" id="IPR011049">
    <property type="entry name" value="Serralysin-like_metalloprot_C"/>
</dbReference>
<dbReference type="Pfam" id="PF05662">
    <property type="entry name" value="YadA_stalk"/>
    <property type="match status" value="3"/>
</dbReference>
<keyword evidence="17" id="KW-1185">Reference proteome</keyword>